<dbReference type="Gene3D" id="3.40.630.30">
    <property type="match status" value="1"/>
</dbReference>
<dbReference type="InterPro" id="IPR016181">
    <property type="entry name" value="Acyl_CoA_acyltransferase"/>
</dbReference>
<dbReference type="EMBL" id="JAPKNK010000004">
    <property type="protein sequence ID" value="MCX5569730.1"/>
    <property type="molecule type" value="Genomic_DNA"/>
</dbReference>
<reference evidence="2" key="1">
    <citation type="submission" date="2022-11" db="EMBL/GenBank/DDBJ databases">
        <title>Biodiversity and phylogenetic relationships of bacteria.</title>
        <authorList>
            <person name="Machado R.A.R."/>
            <person name="Bhat A."/>
            <person name="Loulou A."/>
            <person name="Kallel S."/>
        </authorList>
    </citation>
    <scope>NUCLEOTIDE SEQUENCE</scope>
    <source>
        <strain evidence="2">K-TC2</strain>
    </source>
</reference>
<dbReference type="Pfam" id="PF00583">
    <property type="entry name" value="Acetyltransf_1"/>
    <property type="match status" value="1"/>
</dbReference>
<dbReference type="SUPFAM" id="SSF55729">
    <property type="entry name" value="Acyl-CoA N-acyltransferases (Nat)"/>
    <property type="match status" value="1"/>
</dbReference>
<protein>
    <submittedName>
        <fullName evidence="2">GNAT family N-acetyltransferase</fullName>
    </submittedName>
</protein>
<accession>A0A9X3E1A5</accession>
<evidence type="ECO:0000313" key="3">
    <source>
        <dbReference type="Proteomes" id="UP001144805"/>
    </source>
</evidence>
<evidence type="ECO:0000259" key="1">
    <source>
        <dbReference type="PROSITE" id="PS51186"/>
    </source>
</evidence>
<feature type="domain" description="N-acetyltransferase" evidence="1">
    <location>
        <begin position="15"/>
        <end position="159"/>
    </location>
</feature>
<dbReference type="InterPro" id="IPR000182">
    <property type="entry name" value="GNAT_dom"/>
</dbReference>
<proteinExistence type="predicted"/>
<name>A0A9X3E1A5_9HYPH</name>
<evidence type="ECO:0000313" key="2">
    <source>
        <dbReference type="EMBL" id="MCX5569730.1"/>
    </source>
</evidence>
<organism evidence="2 3">
    <name type="scientific">Kaistia nematophila</name>
    <dbReference type="NCBI Taxonomy" id="2994654"/>
    <lineage>
        <taxon>Bacteria</taxon>
        <taxon>Pseudomonadati</taxon>
        <taxon>Pseudomonadota</taxon>
        <taxon>Alphaproteobacteria</taxon>
        <taxon>Hyphomicrobiales</taxon>
        <taxon>Kaistiaceae</taxon>
        <taxon>Kaistia</taxon>
    </lineage>
</organism>
<dbReference type="RefSeq" id="WP_266338704.1">
    <property type="nucleotide sequence ID" value="NZ_JAPKNK010000004.1"/>
</dbReference>
<keyword evidence="3" id="KW-1185">Reference proteome</keyword>
<comment type="caution">
    <text evidence="2">The sequence shown here is derived from an EMBL/GenBank/DDBJ whole genome shotgun (WGS) entry which is preliminary data.</text>
</comment>
<dbReference type="CDD" id="cd04301">
    <property type="entry name" value="NAT_SF"/>
    <property type="match status" value="1"/>
</dbReference>
<dbReference type="GO" id="GO:0016747">
    <property type="term" value="F:acyltransferase activity, transferring groups other than amino-acyl groups"/>
    <property type="evidence" value="ECO:0007669"/>
    <property type="project" value="InterPro"/>
</dbReference>
<sequence length="159" mass="17705">METLPLSTRFETAALTIDDALEFAPLLAAYVQDMKRGAPRHPDLYYAETLLRDRTAEILGARLDGVLVGFAVFCDLPDAMSGMRVGQLEDLFVMHESRGRGVARALVEALARKGRSRDWLSLRWMVPEGSSMRTTFAETLGKKARLESFIVRIDRGSAT</sequence>
<dbReference type="PROSITE" id="PS51186">
    <property type="entry name" value="GNAT"/>
    <property type="match status" value="1"/>
</dbReference>
<dbReference type="Proteomes" id="UP001144805">
    <property type="component" value="Unassembled WGS sequence"/>
</dbReference>
<gene>
    <name evidence="2" type="ORF">OSH07_11055</name>
</gene>
<dbReference type="AlphaFoldDB" id="A0A9X3E1A5"/>